<evidence type="ECO:0008006" key="3">
    <source>
        <dbReference type="Google" id="ProtNLM"/>
    </source>
</evidence>
<proteinExistence type="predicted"/>
<evidence type="ECO:0000313" key="1">
    <source>
        <dbReference type="EMBL" id="QNQ89341.1"/>
    </source>
</evidence>
<sequence length="210" mass="22123">MIPKNQCAPAARPQPRAIQLALLALFTAAVLPFVLAAVVRVAGASPARHPVPLDLGNDEWTVSVPTSVSCLSKDSSQPDVRTWECGSTNVTSSVAENPENSDRTLRRALRAATNRNVSEPSVSEVYSSGNVSLLAPSQSGAVAMQLKVEASGESEVNRSETENPAKVLNVVLYKTGNPEEMKTLAGAIWQALSGAAPDESVNDVINQAFS</sequence>
<organism evidence="1 2">
    <name type="scientific">Corynebacterium poyangense</name>
    <dbReference type="NCBI Taxonomy" id="2684405"/>
    <lineage>
        <taxon>Bacteria</taxon>
        <taxon>Bacillati</taxon>
        <taxon>Actinomycetota</taxon>
        <taxon>Actinomycetes</taxon>
        <taxon>Mycobacteriales</taxon>
        <taxon>Corynebacteriaceae</taxon>
        <taxon>Corynebacterium</taxon>
    </lineage>
</organism>
<reference evidence="1 2" key="1">
    <citation type="submission" date="2019-12" db="EMBL/GenBank/DDBJ databases">
        <title>Corynebacterium sp. nov., isolated from feces of the Anser Albifrons in China.</title>
        <authorList>
            <person name="Liu Q."/>
        </authorList>
    </citation>
    <scope>NUCLEOTIDE SEQUENCE [LARGE SCALE GENOMIC DNA]</scope>
    <source>
        <strain evidence="1 2">4H37-19</strain>
    </source>
</reference>
<dbReference type="AlphaFoldDB" id="A0A7H0SLB6"/>
<dbReference type="KEGG" id="cpoy:GP475_00845"/>
<protein>
    <recommendedName>
        <fullName evidence="3">Secreted protein</fullName>
    </recommendedName>
</protein>
<evidence type="ECO:0000313" key="2">
    <source>
        <dbReference type="Proteomes" id="UP000516320"/>
    </source>
</evidence>
<dbReference type="RefSeq" id="WP_187974797.1">
    <property type="nucleotide sequence ID" value="NZ_CP046884.1"/>
</dbReference>
<keyword evidence="2" id="KW-1185">Reference proteome</keyword>
<name>A0A7H0SLB6_9CORY</name>
<dbReference type="Proteomes" id="UP000516320">
    <property type="component" value="Chromosome"/>
</dbReference>
<accession>A0A7H0SLB6</accession>
<dbReference type="EMBL" id="CP046884">
    <property type="protein sequence ID" value="QNQ89341.1"/>
    <property type="molecule type" value="Genomic_DNA"/>
</dbReference>
<gene>
    <name evidence="1" type="ORF">GP475_00845</name>
</gene>